<dbReference type="GO" id="GO:0005789">
    <property type="term" value="C:endoplasmic reticulum membrane"/>
    <property type="evidence" value="ECO:0007669"/>
    <property type="project" value="TreeGrafter"/>
</dbReference>
<dbReference type="GO" id="GO:1904292">
    <property type="term" value="P:regulation of ERAD pathway"/>
    <property type="evidence" value="ECO:0007669"/>
    <property type="project" value="TreeGrafter"/>
</dbReference>
<dbReference type="SMART" id="SM00213">
    <property type="entry name" value="UBQ"/>
    <property type="match status" value="1"/>
</dbReference>
<dbReference type="FunCoup" id="H3C6T1">
    <property type="interactions" value="686"/>
</dbReference>
<dbReference type="PANTHER" id="PTHR12943:SF7">
    <property type="entry name" value="HOMOCYSTEINE-RESPONSIVE ENDOPLASMIC RETICULUM-RESIDENT UBIQUITIN-LIKE DOMAIN MEMBER 1 PROTEIN"/>
    <property type="match status" value="1"/>
</dbReference>
<feature type="domain" description="Ubiquitin-like" evidence="7">
    <location>
        <begin position="11"/>
        <end position="74"/>
    </location>
</feature>
<dbReference type="Proteomes" id="UP000007303">
    <property type="component" value="Unassembled WGS sequence"/>
</dbReference>
<dbReference type="PROSITE" id="PS50053">
    <property type="entry name" value="UBIQUITIN_2"/>
    <property type="match status" value="1"/>
</dbReference>
<dbReference type="InterPro" id="IPR000626">
    <property type="entry name" value="Ubiquitin-like_dom"/>
</dbReference>
<dbReference type="OMA" id="HRVSIMW"/>
<dbReference type="InParanoid" id="H3C6T1"/>
<dbReference type="GO" id="GO:0032469">
    <property type="term" value="P:endoplasmic reticulum calcium ion homeostasis"/>
    <property type="evidence" value="ECO:0007669"/>
    <property type="project" value="TreeGrafter"/>
</dbReference>
<reference evidence="8" key="3">
    <citation type="submission" date="2025-09" db="UniProtKB">
        <authorList>
            <consortium name="Ensembl"/>
        </authorList>
    </citation>
    <scope>IDENTIFICATION</scope>
</reference>
<feature type="region of interest" description="Disordered" evidence="6">
    <location>
        <begin position="328"/>
        <end position="369"/>
    </location>
</feature>
<feature type="compositionally biased region" description="Polar residues" evidence="6">
    <location>
        <begin position="106"/>
        <end position="117"/>
    </location>
</feature>
<keyword evidence="3" id="KW-1133">Transmembrane helix</keyword>
<evidence type="ECO:0000313" key="9">
    <source>
        <dbReference type="Proteomes" id="UP000007303"/>
    </source>
</evidence>
<dbReference type="InterPro" id="IPR029071">
    <property type="entry name" value="Ubiquitin-like_domsf"/>
</dbReference>
<evidence type="ECO:0000259" key="7">
    <source>
        <dbReference type="PROSITE" id="PS50053"/>
    </source>
</evidence>
<evidence type="ECO:0000313" key="8">
    <source>
        <dbReference type="Ensembl" id="ENSTNIP00000003952.1"/>
    </source>
</evidence>
<proteinExistence type="predicted"/>
<dbReference type="Ensembl" id="ENSTNIT00000001386.1">
    <property type="protein sequence ID" value="ENSTNIP00000003952.1"/>
    <property type="gene ID" value="ENSTNIG00000000698.1"/>
</dbReference>
<dbReference type="Gene3D" id="3.10.20.90">
    <property type="entry name" value="Phosphatidylinositol 3-kinase Catalytic Subunit, Chain A, domain 1"/>
    <property type="match status" value="1"/>
</dbReference>
<dbReference type="GO" id="GO:0030968">
    <property type="term" value="P:endoplasmic reticulum unfolded protein response"/>
    <property type="evidence" value="ECO:0007669"/>
    <property type="project" value="TreeGrafter"/>
</dbReference>
<dbReference type="CDD" id="cd01790">
    <property type="entry name" value="Ubl_HERP"/>
    <property type="match status" value="1"/>
</dbReference>
<dbReference type="AlphaFoldDB" id="H3C6T1"/>
<feature type="compositionally biased region" description="Low complexity" evidence="6">
    <location>
        <begin position="357"/>
        <end position="369"/>
    </location>
</feature>
<dbReference type="GeneTree" id="ENSGT00390000017671"/>
<dbReference type="SUPFAM" id="SSF54236">
    <property type="entry name" value="Ubiquitin-like"/>
    <property type="match status" value="1"/>
</dbReference>
<feature type="region of interest" description="Disordered" evidence="6">
    <location>
        <begin position="96"/>
        <end position="170"/>
    </location>
</feature>
<dbReference type="FunFam" id="3.10.20.90:FF:000046">
    <property type="entry name" value="Homocysteine-responsive endoplasmic reticulum-resident ubiquitin-like domain member 2 protein"/>
    <property type="match status" value="1"/>
</dbReference>
<keyword evidence="2" id="KW-0812">Transmembrane</keyword>
<dbReference type="HOGENOM" id="CLU_058243_0_0_1"/>
<reference evidence="9" key="1">
    <citation type="journal article" date="2004" name="Nature">
        <title>Genome duplication in the teleost fish Tetraodon nigroviridis reveals the early vertebrate proto-karyotype.</title>
        <authorList>
            <person name="Jaillon O."/>
            <person name="Aury J.-M."/>
            <person name="Brunet F."/>
            <person name="Petit J.-L."/>
            <person name="Stange-Thomann N."/>
            <person name="Mauceli E."/>
            <person name="Bouneau L."/>
            <person name="Fischer C."/>
            <person name="Ozouf-Costaz C."/>
            <person name="Bernot A."/>
            <person name="Nicaud S."/>
            <person name="Jaffe D."/>
            <person name="Fisher S."/>
            <person name="Lutfalla G."/>
            <person name="Dossat C."/>
            <person name="Segurens B."/>
            <person name="Dasilva C."/>
            <person name="Salanoubat M."/>
            <person name="Levy M."/>
            <person name="Boudet N."/>
            <person name="Castellano S."/>
            <person name="Anthouard V."/>
            <person name="Jubin C."/>
            <person name="Castelli V."/>
            <person name="Katinka M."/>
            <person name="Vacherie B."/>
            <person name="Biemont C."/>
            <person name="Skalli Z."/>
            <person name="Cattolico L."/>
            <person name="Poulain J."/>
            <person name="De Berardinis V."/>
            <person name="Cruaud C."/>
            <person name="Duprat S."/>
            <person name="Brottier P."/>
            <person name="Coutanceau J.-P."/>
            <person name="Gouzy J."/>
            <person name="Parra G."/>
            <person name="Lardier G."/>
            <person name="Chapple C."/>
            <person name="McKernan K.J."/>
            <person name="McEwan P."/>
            <person name="Bosak S."/>
            <person name="Kellis M."/>
            <person name="Volff J.-N."/>
            <person name="Guigo R."/>
            <person name="Zody M.C."/>
            <person name="Mesirov J."/>
            <person name="Lindblad-Toh K."/>
            <person name="Birren B."/>
            <person name="Nusbaum C."/>
            <person name="Kahn D."/>
            <person name="Robinson-Rechavi M."/>
            <person name="Laudet V."/>
            <person name="Schachter V."/>
            <person name="Quetier F."/>
            <person name="Saurin W."/>
            <person name="Scarpelli C."/>
            <person name="Wincker P."/>
            <person name="Lander E.S."/>
            <person name="Weissenbach J."/>
            <person name="Roest Crollius H."/>
        </authorList>
    </citation>
    <scope>NUCLEOTIDE SEQUENCE [LARGE SCALE GENOMIC DNA]</scope>
</reference>
<feature type="compositionally biased region" description="Pro residues" evidence="6">
    <location>
        <begin position="130"/>
        <end position="140"/>
    </location>
</feature>
<accession>H3C6T1</accession>
<dbReference type="GO" id="GO:0044325">
    <property type="term" value="F:transmembrane transporter binding"/>
    <property type="evidence" value="ECO:0007669"/>
    <property type="project" value="TreeGrafter"/>
</dbReference>
<evidence type="ECO:0000256" key="6">
    <source>
        <dbReference type="SAM" id="MobiDB-lite"/>
    </source>
</evidence>
<evidence type="ECO:0000256" key="3">
    <source>
        <dbReference type="ARBA" id="ARBA00022989"/>
    </source>
</evidence>
<dbReference type="Pfam" id="PF00240">
    <property type="entry name" value="ubiquitin"/>
    <property type="match status" value="1"/>
</dbReference>
<organism evidence="8 9">
    <name type="scientific">Tetraodon nigroviridis</name>
    <name type="common">Spotted green pufferfish</name>
    <name type="synonym">Chelonodon nigroviridis</name>
    <dbReference type="NCBI Taxonomy" id="99883"/>
    <lineage>
        <taxon>Eukaryota</taxon>
        <taxon>Metazoa</taxon>
        <taxon>Chordata</taxon>
        <taxon>Craniata</taxon>
        <taxon>Vertebrata</taxon>
        <taxon>Euteleostomi</taxon>
        <taxon>Actinopterygii</taxon>
        <taxon>Neopterygii</taxon>
        <taxon>Teleostei</taxon>
        <taxon>Neoteleostei</taxon>
        <taxon>Acanthomorphata</taxon>
        <taxon>Eupercaria</taxon>
        <taxon>Tetraodontiformes</taxon>
        <taxon>Tetradontoidea</taxon>
        <taxon>Tetraodontidae</taxon>
        <taxon>Tetraodon</taxon>
    </lineage>
</organism>
<protein>
    <submittedName>
        <fullName evidence="8">Homocysteine-inducible, endoplasmic reticulum stress-inducible, ubiquitin-like domain member 1</fullName>
    </submittedName>
</protein>
<keyword evidence="9" id="KW-1185">Reference proteome</keyword>
<dbReference type="GO" id="GO:1902236">
    <property type="term" value="P:negative regulation of endoplasmic reticulum stress-induced intrinsic apoptotic signaling pathway"/>
    <property type="evidence" value="ECO:0007669"/>
    <property type="project" value="TreeGrafter"/>
</dbReference>
<evidence type="ECO:0000256" key="2">
    <source>
        <dbReference type="ARBA" id="ARBA00022692"/>
    </source>
</evidence>
<evidence type="ECO:0000256" key="1">
    <source>
        <dbReference type="ARBA" id="ARBA00004370"/>
    </source>
</evidence>
<reference evidence="8" key="2">
    <citation type="submission" date="2025-08" db="UniProtKB">
        <authorList>
            <consortium name="Ensembl"/>
        </authorList>
    </citation>
    <scope>IDENTIFICATION</scope>
</reference>
<keyword evidence="5" id="KW-0834">Unfolded protein response</keyword>
<keyword evidence="4" id="KW-0472">Membrane</keyword>
<dbReference type="PANTHER" id="PTHR12943">
    <property type="entry name" value="HOMOCYSTEINE-RESPONSIVE ENDOPLASMIC RETICULUM-RESIDENT UNIQUITIN-LIKE DOMAIN HERPUD PROTEIN FAMILY MEMBER"/>
    <property type="match status" value="1"/>
</dbReference>
<sequence>MDVDNSGETTITVIIKTPNQAFQDQTVEGVHLKWTVKDLKIHLSTVYPSRPIVSGQRLIYAGKLLPDHLHLTALFNQIDITPTLHLVCALGNQPQDLGARSKTKVTEQVQPNSSFSGTPEVRQRRQTSTPLPPRTPPSPAAPSVHGVLPEDSGQSETPHTLPRPGAQQMTQPAFPSYSLYSPQQLLWLQHIYAQQYYMQYHAALAAAARSDSSTPASTLGQYPPVPAHHLPVPRPFGNQNPINDLPPADANQNMRMNAQGGAVMEDEEDVEHDWLDWLYSAARVGILLMIVYFNSNLSRFLLVMGTLLLMYLHTTGWFPFRRQAHVEEPNQRQLPEIQPNQQNENQNTDRAEEVADGQTAAQAEGAEGQTTAVLVPPHRVSLMWTAWVFFKSFFSSLIPEGPQGMAN</sequence>
<comment type="subcellular location">
    <subcellularLocation>
        <location evidence="1">Membrane</location>
    </subcellularLocation>
</comment>
<dbReference type="InterPro" id="IPR039751">
    <property type="entry name" value="HERPUD1/2"/>
</dbReference>
<dbReference type="GO" id="GO:0006511">
    <property type="term" value="P:ubiquitin-dependent protein catabolic process"/>
    <property type="evidence" value="ECO:0007669"/>
    <property type="project" value="TreeGrafter"/>
</dbReference>
<evidence type="ECO:0000256" key="5">
    <source>
        <dbReference type="ARBA" id="ARBA00023230"/>
    </source>
</evidence>
<name>H3C6T1_TETNG</name>
<feature type="compositionally biased region" description="Low complexity" evidence="6">
    <location>
        <begin position="335"/>
        <end position="346"/>
    </location>
</feature>
<evidence type="ECO:0000256" key="4">
    <source>
        <dbReference type="ARBA" id="ARBA00023136"/>
    </source>
</evidence>